<accession>A0A426YXW3</accession>
<sequence>MEAAIDAGCYNWGDSKMVQLLMERKEMNLLTMCSGRAMQKSMPATAVTLSCAGEVEGRNMTHNKEGRRQRGWSLGSLDLRGLVLIEEKISTNS</sequence>
<gene>
    <name evidence="1" type="ORF">B296_00047762</name>
</gene>
<reference evidence="1 2" key="1">
    <citation type="journal article" date="2014" name="Agronomy (Basel)">
        <title>A Draft Genome Sequence for Ensete ventricosum, the Drought-Tolerant Tree Against Hunger.</title>
        <authorList>
            <person name="Harrison J."/>
            <person name="Moore K.A."/>
            <person name="Paszkiewicz K."/>
            <person name="Jones T."/>
            <person name="Grant M."/>
            <person name="Ambacheew D."/>
            <person name="Muzemil S."/>
            <person name="Studholme D.J."/>
        </authorList>
    </citation>
    <scope>NUCLEOTIDE SEQUENCE [LARGE SCALE GENOMIC DNA]</scope>
</reference>
<evidence type="ECO:0000313" key="2">
    <source>
        <dbReference type="Proteomes" id="UP000287651"/>
    </source>
</evidence>
<proteinExistence type="predicted"/>
<protein>
    <submittedName>
        <fullName evidence="1">Uncharacterized protein</fullName>
    </submittedName>
</protein>
<organism evidence="1 2">
    <name type="scientific">Ensete ventricosum</name>
    <name type="common">Abyssinian banana</name>
    <name type="synonym">Musa ensete</name>
    <dbReference type="NCBI Taxonomy" id="4639"/>
    <lineage>
        <taxon>Eukaryota</taxon>
        <taxon>Viridiplantae</taxon>
        <taxon>Streptophyta</taxon>
        <taxon>Embryophyta</taxon>
        <taxon>Tracheophyta</taxon>
        <taxon>Spermatophyta</taxon>
        <taxon>Magnoliopsida</taxon>
        <taxon>Liliopsida</taxon>
        <taxon>Zingiberales</taxon>
        <taxon>Musaceae</taxon>
        <taxon>Ensete</taxon>
    </lineage>
</organism>
<name>A0A426YXW3_ENSVE</name>
<dbReference type="EMBL" id="AMZH03009566">
    <property type="protein sequence ID" value="RRT56572.1"/>
    <property type="molecule type" value="Genomic_DNA"/>
</dbReference>
<evidence type="ECO:0000313" key="1">
    <source>
        <dbReference type="EMBL" id="RRT56572.1"/>
    </source>
</evidence>
<comment type="caution">
    <text evidence="1">The sequence shown here is derived from an EMBL/GenBank/DDBJ whole genome shotgun (WGS) entry which is preliminary data.</text>
</comment>
<dbReference type="Proteomes" id="UP000287651">
    <property type="component" value="Unassembled WGS sequence"/>
</dbReference>
<dbReference type="AlphaFoldDB" id="A0A426YXW3"/>